<name>A0ABZ1CBJ6_9BACT</name>
<feature type="transmembrane region" description="Helical" evidence="2">
    <location>
        <begin position="955"/>
        <end position="977"/>
    </location>
</feature>
<dbReference type="Gene3D" id="1.20.1640.10">
    <property type="entry name" value="Multidrug efflux transporter AcrB transmembrane domain"/>
    <property type="match status" value="2"/>
</dbReference>
<feature type="transmembrane region" description="Helical" evidence="2">
    <location>
        <begin position="849"/>
        <end position="867"/>
    </location>
</feature>
<feature type="transmembrane region" description="Helical" evidence="2">
    <location>
        <begin position="12"/>
        <end position="29"/>
    </location>
</feature>
<dbReference type="PANTHER" id="PTHR32063:SF28">
    <property type="entry name" value="BLR2861 PROTEIN"/>
    <property type="match status" value="1"/>
</dbReference>
<feature type="transmembrane region" description="Helical" evidence="2">
    <location>
        <begin position="523"/>
        <end position="542"/>
    </location>
</feature>
<dbReference type="PANTHER" id="PTHR32063">
    <property type="match status" value="1"/>
</dbReference>
<dbReference type="PRINTS" id="PR00702">
    <property type="entry name" value="ACRIFLAVINRP"/>
</dbReference>
<dbReference type="InterPro" id="IPR001036">
    <property type="entry name" value="Acrflvin-R"/>
</dbReference>
<organism evidence="3 4">
    <name type="scientific">Actomonas aquatica</name>
    <dbReference type="NCBI Taxonomy" id="2866162"/>
    <lineage>
        <taxon>Bacteria</taxon>
        <taxon>Pseudomonadati</taxon>
        <taxon>Verrucomicrobiota</taxon>
        <taxon>Opitutia</taxon>
        <taxon>Opitutales</taxon>
        <taxon>Opitutaceae</taxon>
        <taxon>Actomonas</taxon>
    </lineage>
</organism>
<sequence length="1061" mass="115673">MILSDLSIRRPVICIVGCLLIVLIGALSFKQLPIREYPNVESPSVSVSTTYRGASAEVVETKVTDPLEEQLSAVEGINVMRSTSSEQSSRITIEFDLDRDVDEAANDVRDLVSRVRLPEEVDRPRISKVDPDTTPVITLSFNSEVYDRLEIVEMIEQIVVPRLQALPGMGAVQVDGARYAMRLWIDSDRLAAYNLTVADVQTALERQNVEVPSGRIESRTQEFPVRLMGSMTEVSDFENLVLATRGDYQVKFRDIGRVELGAEDYRSKTYFNARPSVGVQVLRQPTSNLLELCDGVKALIPVFQREMPDGIVVELSKDDSAYVERTVDEVYRTLYEALLLVVTVIFLFLRNWRATIIPLLAVPVSLVGTVAVIAALGFSINILTLLACVLAIGLVVDDAIVMLENIYRRIETGESPVAAAVHGARQVAFAIIATTLTLAAVFLPVAFQSGQTGRLFFEFGITLVVAVVMSAVVALTLSPMLCSRLLSPPREQGGHGWLYDKTEPAFAALNRGFNALLALTMRWRAVVMIGSLAMTVLGLWLYTQLQRELIPAEDRGVFTANIQPPVGATPEYTDSYGRQLEEEILKIPEIDRTFQRQTSGRAYVTGTLTLWEERERTTQDLISEVRRIARDKIPGLQVSVGPKRPFGGGGGPGRGSSLQLVLQGSDFEELQTSGEQFVEDMEASGVFGPVRLYPSPTKPQLDVRIDRAKAADLAVPVRDIATTLETLLGSRRVTQFQRGGQQYDVILQVEDSRRMTPGDLARIYVRSARGSLVQLGNLVTWDENAVPESYPHFNRLRSVTLSAPLADGVAMGDAITYLQDRIDALLPAGSTYAWDGPARQFLEGAGDTYVMFGLALLFTFLILAAQFESWVHPFTIFTGVAIAVAGGITVLYATRYWGPAMTDNLFSRFGLIMLIGLIAKNGILIVEFANQLQIEKGLDASAAVFQATSARFRPILMTSVSTILGAVPIAFASGAGAEIRNPLGLVIVGGLGIATIMTLFVVPITYVFMDRLCLRFTGRSSAAGLKRAAEIRGTIQAPVAPTPGGSATPAGAPAYSAPATH</sequence>
<feature type="transmembrane region" description="Helical" evidence="2">
    <location>
        <begin position="983"/>
        <end position="1009"/>
    </location>
</feature>
<feature type="transmembrane region" description="Helical" evidence="2">
    <location>
        <begin position="427"/>
        <end position="447"/>
    </location>
</feature>
<reference evidence="3 4" key="1">
    <citation type="submission" date="2023-12" db="EMBL/GenBank/DDBJ databases">
        <title>Description of an unclassified Opitutus bacterium of Verrucomicrobiota.</title>
        <authorList>
            <person name="Zhang D.-F."/>
        </authorList>
    </citation>
    <scope>NUCLEOTIDE SEQUENCE [LARGE SCALE GENOMIC DNA]</scope>
    <source>
        <strain evidence="3 4">WL0086</strain>
    </source>
</reference>
<evidence type="ECO:0000313" key="3">
    <source>
        <dbReference type="EMBL" id="WRQ89053.1"/>
    </source>
</evidence>
<feature type="transmembrane region" description="Helical" evidence="2">
    <location>
        <begin position="330"/>
        <end position="349"/>
    </location>
</feature>
<feature type="transmembrane region" description="Helical" evidence="2">
    <location>
        <begin position="356"/>
        <end position="376"/>
    </location>
</feature>
<dbReference type="Gene3D" id="3.30.70.1430">
    <property type="entry name" value="Multidrug efflux transporter AcrB pore domain"/>
    <property type="match status" value="2"/>
</dbReference>
<feature type="transmembrane region" description="Helical" evidence="2">
    <location>
        <begin position="459"/>
        <end position="482"/>
    </location>
</feature>
<feature type="transmembrane region" description="Helical" evidence="2">
    <location>
        <begin position="905"/>
        <end position="926"/>
    </location>
</feature>
<dbReference type="Gene3D" id="3.30.70.1440">
    <property type="entry name" value="Multidrug efflux transporter AcrB pore domain"/>
    <property type="match status" value="1"/>
</dbReference>
<evidence type="ECO:0000256" key="2">
    <source>
        <dbReference type="SAM" id="Phobius"/>
    </source>
</evidence>
<dbReference type="Proteomes" id="UP000738431">
    <property type="component" value="Chromosome"/>
</dbReference>
<dbReference type="Gene3D" id="3.30.70.1320">
    <property type="entry name" value="Multidrug efflux transporter AcrB pore domain like"/>
    <property type="match status" value="1"/>
</dbReference>
<protein>
    <submittedName>
        <fullName evidence="3">Efflux RND transporter permease subunit</fullName>
    </submittedName>
</protein>
<dbReference type="Pfam" id="PF00873">
    <property type="entry name" value="ACR_tran"/>
    <property type="match status" value="1"/>
</dbReference>
<keyword evidence="2" id="KW-1133">Transmembrane helix</keyword>
<keyword evidence="2" id="KW-0472">Membrane</keyword>
<accession>A0ABZ1CBJ6</accession>
<dbReference type="SUPFAM" id="SSF82866">
    <property type="entry name" value="Multidrug efflux transporter AcrB transmembrane domain"/>
    <property type="match status" value="2"/>
</dbReference>
<keyword evidence="2" id="KW-0812">Transmembrane</keyword>
<feature type="region of interest" description="Disordered" evidence="1">
    <location>
        <begin position="1037"/>
        <end position="1061"/>
    </location>
</feature>
<dbReference type="SUPFAM" id="SSF82693">
    <property type="entry name" value="Multidrug efflux transporter AcrB pore domain, PN1, PN2, PC1 and PC2 subdomains"/>
    <property type="match status" value="3"/>
</dbReference>
<dbReference type="Gene3D" id="3.30.2090.10">
    <property type="entry name" value="Multidrug efflux transporter AcrB TolC docking domain, DN and DC subdomains"/>
    <property type="match status" value="2"/>
</dbReference>
<gene>
    <name evidence="3" type="ORF">K1X11_006510</name>
</gene>
<dbReference type="EMBL" id="CP139781">
    <property type="protein sequence ID" value="WRQ89053.1"/>
    <property type="molecule type" value="Genomic_DNA"/>
</dbReference>
<proteinExistence type="predicted"/>
<evidence type="ECO:0000313" key="4">
    <source>
        <dbReference type="Proteomes" id="UP000738431"/>
    </source>
</evidence>
<dbReference type="RefSeq" id="WP_221030926.1">
    <property type="nucleotide sequence ID" value="NZ_CP139781.1"/>
</dbReference>
<keyword evidence="4" id="KW-1185">Reference proteome</keyword>
<evidence type="ECO:0000256" key="1">
    <source>
        <dbReference type="SAM" id="MobiDB-lite"/>
    </source>
</evidence>
<dbReference type="InterPro" id="IPR027463">
    <property type="entry name" value="AcrB_DN_DC_subdom"/>
</dbReference>
<feature type="transmembrane region" description="Helical" evidence="2">
    <location>
        <begin position="874"/>
        <end position="893"/>
    </location>
</feature>
<dbReference type="SUPFAM" id="SSF82714">
    <property type="entry name" value="Multidrug efflux transporter AcrB TolC docking domain, DN and DC subdomains"/>
    <property type="match status" value="2"/>
</dbReference>